<evidence type="ECO:0000313" key="3">
    <source>
        <dbReference type="Proteomes" id="UP000609064"/>
    </source>
</evidence>
<protein>
    <submittedName>
        <fullName evidence="2">DUF4956 domain-containing protein</fullName>
    </submittedName>
</protein>
<dbReference type="Pfam" id="PF16316">
    <property type="entry name" value="DUF4956"/>
    <property type="match status" value="1"/>
</dbReference>
<dbReference type="AlphaFoldDB" id="A0A916YGA6"/>
<organism evidence="2 3">
    <name type="scientific">Emticicia aquatilis</name>
    <dbReference type="NCBI Taxonomy" id="1537369"/>
    <lineage>
        <taxon>Bacteria</taxon>
        <taxon>Pseudomonadati</taxon>
        <taxon>Bacteroidota</taxon>
        <taxon>Cytophagia</taxon>
        <taxon>Cytophagales</taxon>
        <taxon>Leadbetterellaceae</taxon>
        <taxon>Emticicia</taxon>
    </lineage>
</organism>
<dbReference type="Proteomes" id="UP000609064">
    <property type="component" value="Unassembled WGS sequence"/>
</dbReference>
<feature type="transmembrane region" description="Helical" evidence="1">
    <location>
        <begin position="82"/>
        <end position="99"/>
    </location>
</feature>
<feature type="transmembrane region" description="Helical" evidence="1">
    <location>
        <begin position="111"/>
        <end position="128"/>
    </location>
</feature>
<evidence type="ECO:0000313" key="2">
    <source>
        <dbReference type="EMBL" id="GGD43434.1"/>
    </source>
</evidence>
<dbReference type="RefSeq" id="WP_188764175.1">
    <property type="nucleotide sequence ID" value="NZ_BMKK01000001.1"/>
</dbReference>
<name>A0A916YGA6_9BACT</name>
<evidence type="ECO:0000256" key="1">
    <source>
        <dbReference type="SAM" id="Phobius"/>
    </source>
</evidence>
<keyword evidence="1" id="KW-0472">Membrane</keyword>
<proteinExistence type="predicted"/>
<feature type="transmembrane region" description="Helical" evidence="1">
    <location>
        <begin position="31"/>
        <end position="50"/>
    </location>
</feature>
<feature type="transmembrane region" description="Helical" evidence="1">
    <location>
        <begin position="57"/>
        <end position="76"/>
    </location>
</feature>
<reference evidence="2" key="1">
    <citation type="journal article" date="2014" name="Int. J. Syst. Evol. Microbiol.">
        <title>Complete genome sequence of Corynebacterium casei LMG S-19264T (=DSM 44701T), isolated from a smear-ripened cheese.</title>
        <authorList>
            <consortium name="US DOE Joint Genome Institute (JGI-PGF)"/>
            <person name="Walter F."/>
            <person name="Albersmeier A."/>
            <person name="Kalinowski J."/>
            <person name="Ruckert C."/>
        </authorList>
    </citation>
    <scope>NUCLEOTIDE SEQUENCE</scope>
    <source>
        <strain evidence="2">CGMCC 1.15958</strain>
    </source>
</reference>
<reference evidence="2" key="2">
    <citation type="submission" date="2020-09" db="EMBL/GenBank/DDBJ databases">
        <authorList>
            <person name="Sun Q."/>
            <person name="Zhou Y."/>
        </authorList>
    </citation>
    <scope>NUCLEOTIDE SEQUENCE</scope>
    <source>
        <strain evidence="2">CGMCC 1.15958</strain>
    </source>
</reference>
<keyword evidence="1" id="KW-1133">Transmembrane helix</keyword>
<feature type="transmembrane region" description="Helical" evidence="1">
    <location>
        <begin position="134"/>
        <end position="152"/>
    </location>
</feature>
<keyword evidence="3" id="KW-1185">Reference proteome</keyword>
<dbReference type="InterPro" id="IPR032531">
    <property type="entry name" value="DUF4956"/>
</dbReference>
<comment type="caution">
    <text evidence="2">The sequence shown here is derived from an EMBL/GenBank/DDBJ whole genome shotgun (WGS) entry which is preliminary data.</text>
</comment>
<sequence>MNLLQQTLSPDTLQSVQAASFELFDKLSSKFFIRLFIDLVSVFVLIRLIFYKNYKKADQYLTFFAFNLVIFLITYLLNKVEMSMGAAFGLFAVFSMLRYRTESISTKDMTYLFLVIAIGLLSAISKGGWDELALLNSIILFATFLLESNWLIKKEFTKNIVYDNINLITPEKRPELLADLKKRTGFNIHRVEIQEIDFLKDATRMTIYFYE</sequence>
<dbReference type="EMBL" id="BMKK01000001">
    <property type="protein sequence ID" value="GGD43434.1"/>
    <property type="molecule type" value="Genomic_DNA"/>
</dbReference>
<accession>A0A916YGA6</accession>
<gene>
    <name evidence="2" type="ORF">GCM10011514_04220</name>
</gene>
<keyword evidence="1" id="KW-0812">Transmembrane</keyword>